<evidence type="ECO:0000313" key="3">
    <source>
        <dbReference type="Proteomes" id="UP000438429"/>
    </source>
</evidence>
<protein>
    <submittedName>
        <fullName evidence="2">Uncharacterized protein</fullName>
    </submittedName>
</protein>
<reference evidence="2 3" key="1">
    <citation type="submission" date="2019-06" db="EMBL/GenBank/DDBJ databases">
        <title>Draft genomes of female and male turbot (Scophthalmus maximus).</title>
        <authorList>
            <person name="Xu H."/>
            <person name="Xu X.-W."/>
            <person name="Shao C."/>
            <person name="Chen S."/>
        </authorList>
    </citation>
    <scope>NUCLEOTIDE SEQUENCE [LARGE SCALE GENOMIC DNA]</scope>
    <source>
        <strain evidence="2">Ysfricsl-2016a</strain>
        <tissue evidence="2">Blood</tissue>
    </source>
</reference>
<feature type="region of interest" description="Disordered" evidence="1">
    <location>
        <begin position="1"/>
        <end position="20"/>
    </location>
</feature>
<organism evidence="2 3">
    <name type="scientific">Scophthalmus maximus</name>
    <name type="common">Turbot</name>
    <name type="synonym">Psetta maxima</name>
    <dbReference type="NCBI Taxonomy" id="52904"/>
    <lineage>
        <taxon>Eukaryota</taxon>
        <taxon>Metazoa</taxon>
        <taxon>Chordata</taxon>
        <taxon>Craniata</taxon>
        <taxon>Vertebrata</taxon>
        <taxon>Euteleostomi</taxon>
        <taxon>Actinopterygii</taxon>
        <taxon>Neopterygii</taxon>
        <taxon>Teleostei</taxon>
        <taxon>Neoteleostei</taxon>
        <taxon>Acanthomorphata</taxon>
        <taxon>Carangaria</taxon>
        <taxon>Pleuronectiformes</taxon>
        <taxon>Pleuronectoidei</taxon>
        <taxon>Scophthalmidae</taxon>
        <taxon>Scophthalmus</taxon>
    </lineage>
</organism>
<dbReference type="Proteomes" id="UP000438429">
    <property type="component" value="Unassembled WGS sequence"/>
</dbReference>
<proteinExistence type="predicted"/>
<comment type="caution">
    <text evidence="2">The sequence shown here is derived from an EMBL/GenBank/DDBJ whole genome shotgun (WGS) entry which is preliminary data.</text>
</comment>
<dbReference type="EMBL" id="VEVO01000009">
    <property type="protein sequence ID" value="KAF0037113.1"/>
    <property type="molecule type" value="Genomic_DNA"/>
</dbReference>
<evidence type="ECO:0000313" key="2">
    <source>
        <dbReference type="EMBL" id="KAF0037113.1"/>
    </source>
</evidence>
<gene>
    <name evidence="2" type="ORF">F2P81_009987</name>
</gene>
<name>A0A6A4ST30_SCOMX</name>
<sequence length="67" mass="7933">MPERPLRHETHKRGGKNPRTERGLAVKMLVYVFSLLRISRLSDITPPVLQTWCQLLQQFFKLSRRTT</sequence>
<dbReference type="AlphaFoldDB" id="A0A6A4ST30"/>
<evidence type="ECO:0000256" key="1">
    <source>
        <dbReference type="SAM" id="MobiDB-lite"/>
    </source>
</evidence>
<accession>A0A6A4ST30</accession>